<organism evidence="1 2">
    <name type="scientific">Anisodus tanguticus</name>
    <dbReference type="NCBI Taxonomy" id="243964"/>
    <lineage>
        <taxon>Eukaryota</taxon>
        <taxon>Viridiplantae</taxon>
        <taxon>Streptophyta</taxon>
        <taxon>Embryophyta</taxon>
        <taxon>Tracheophyta</taxon>
        <taxon>Spermatophyta</taxon>
        <taxon>Magnoliopsida</taxon>
        <taxon>eudicotyledons</taxon>
        <taxon>Gunneridae</taxon>
        <taxon>Pentapetalae</taxon>
        <taxon>asterids</taxon>
        <taxon>lamiids</taxon>
        <taxon>Solanales</taxon>
        <taxon>Solanaceae</taxon>
        <taxon>Solanoideae</taxon>
        <taxon>Hyoscyameae</taxon>
        <taxon>Anisodus</taxon>
    </lineage>
</organism>
<protein>
    <submittedName>
        <fullName evidence="1">Uncharacterized protein</fullName>
    </submittedName>
</protein>
<dbReference type="AlphaFoldDB" id="A0AAE1R7E5"/>
<sequence>MSISEDKIRFQRQMQAGEATETMCIGFVDDANGVSNPTNLPFSPRGLKWQEKTVVTRNKLQRMRKLKTKKGNGVWFTVETCKWMSCYHFCGESF</sequence>
<keyword evidence="2" id="KW-1185">Reference proteome</keyword>
<reference evidence="1" key="1">
    <citation type="submission" date="2023-12" db="EMBL/GenBank/DDBJ databases">
        <title>Genome assembly of Anisodus tanguticus.</title>
        <authorList>
            <person name="Wang Y.-J."/>
        </authorList>
    </citation>
    <scope>NUCLEOTIDE SEQUENCE</scope>
    <source>
        <strain evidence="1">KB-2021</strain>
        <tissue evidence="1">Leaf</tissue>
    </source>
</reference>
<accession>A0AAE1R7E5</accession>
<proteinExistence type="predicted"/>
<gene>
    <name evidence="1" type="ORF">RND71_032915</name>
</gene>
<dbReference type="EMBL" id="JAVYJV010000018">
    <property type="protein sequence ID" value="KAK4346576.1"/>
    <property type="molecule type" value="Genomic_DNA"/>
</dbReference>
<dbReference type="Proteomes" id="UP001291623">
    <property type="component" value="Unassembled WGS sequence"/>
</dbReference>
<comment type="caution">
    <text evidence="1">The sequence shown here is derived from an EMBL/GenBank/DDBJ whole genome shotgun (WGS) entry which is preliminary data.</text>
</comment>
<name>A0AAE1R7E5_9SOLA</name>
<evidence type="ECO:0000313" key="2">
    <source>
        <dbReference type="Proteomes" id="UP001291623"/>
    </source>
</evidence>
<evidence type="ECO:0000313" key="1">
    <source>
        <dbReference type="EMBL" id="KAK4346576.1"/>
    </source>
</evidence>